<evidence type="ECO:0000313" key="2">
    <source>
        <dbReference type="Proteomes" id="UP000198863"/>
    </source>
</evidence>
<dbReference type="Proteomes" id="UP000198863">
    <property type="component" value="Unassembled WGS sequence"/>
</dbReference>
<dbReference type="EMBL" id="FNCF01000001">
    <property type="protein sequence ID" value="SDF56762.1"/>
    <property type="molecule type" value="Genomic_DNA"/>
</dbReference>
<dbReference type="AlphaFoldDB" id="A0A1G7M4Q0"/>
<gene>
    <name evidence="1" type="ORF">SAMN05660324_0501</name>
</gene>
<protein>
    <recommendedName>
        <fullName evidence="3">Bh protein</fullName>
    </recommendedName>
</protein>
<organism evidence="1 2">
    <name type="scientific">Klenkia brasiliensis</name>
    <dbReference type="NCBI Taxonomy" id="333142"/>
    <lineage>
        <taxon>Bacteria</taxon>
        <taxon>Bacillati</taxon>
        <taxon>Actinomycetota</taxon>
        <taxon>Actinomycetes</taxon>
        <taxon>Geodermatophilales</taxon>
        <taxon>Geodermatophilaceae</taxon>
        <taxon>Klenkia</taxon>
    </lineage>
</organism>
<accession>A0A1G7M4Q0</accession>
<proteinExistence type="predicted"/>
<name>A0A1G7M4Q0_9ACTN</name>
<dbReference type="OrthoDB" id="161128at2"/>
<sequence length="104" mass="11730">MEEPEYADLTCTACGRTAEHELRHVGRLLATTTCTACGHVVEVVPRSMLTGYLHDLEHRVTSKPVRMARRARRDPLRFVRELPGALLRQPGKLLDELGTLIRGR</sequence>
<dbReference type="RefSeq" id="WP_091057662.1">
    <property type="nucleotide sequence ID" value="NZ_FNCF01000001.1"/>
</dbReference>
<evidence type="ECO:0000313" key="1">
    <source>
        <dbReference type="EMBL" id="SDF56762.1"/>
    </source>
</evidence>
<evidence type="ECO:0008006" key="3">
    <source>
        <dbReference type="Google" id="ProtNLM"/>
    </source>
</evidence>
<reference evidence="2" key="1">
    <citation type="submission" date="2016-10" db="EMBL/GenBank/DDBJ databases">
        <authorList>
            <person name="Varghese N."/>
            <person name="Submissions S."/>
        </authorList>
    </citation>
    <scope>NUCLEOTIDE SEQUENCE [LARGE SCALE GENOMIC DNA]</scope>
    <source>
        <strain evidence="2">DSM 44526</strain>
    </source>
</reference>
<keyword evidence="2" id="KW-1185">Reference proteome</keyword>